<dbReference type="OrthoDB" id="56644at2157"/>
<reference evidence="1 2" key="2">
    <citation type="journal article" date="2000" name="Proc. Natl. Acad. Sci. U.S.A.">
        <title>Archaeal adaptation to higher temperatures revealed by genomic sequence of Thermoplasma volcanium.</title>
        <authorList>
            <person name="Kawashima T."/>
            <person name="Amano N."/>
            <person name="Koike H."/>
            <person name="Makino S."/>
            <person name="Higuchi S."/>
            <person name="Kawashima-Ohya Y."/>
            <person name="Watanabe K."/>
            <person name="Yamazaki M."/>
            <person name="Kanehori K."/>
            <person name="Kawamoto T."/>
            <person name="Nunoshiba T."/>
            <person name="Yamamoto Y."/>
            <person name="Aramaki H."/>
            <person name="Makino K."/>
            <person name="Suzuki M."/>
        </authorList>
    </citation>
    <scope>NUCLEOTIDE SEQUENCE [LARGE SCALE GENOMIC DNA]</scope>
    <source>
        <strain evidence="2">ATCC 51530 / DSM 4299 / JCM 9571 / NBRC 15438 / GSS1</strain>
    </source>
</reference>
<accession>Q979A4</accession>
<sequence length="201" mass="23496">MSLASIDRYDYYLKIILNSSVRDYPYIVEEYQNDAEISESEAESLDRIVMKYMGIYRKSDVKIVNTMTGQEETAPLTIIDDFGGNAVYVGEQTLFGILWKIYQPPAYIERPIVNKWYYNEKIASILNEILYDAVPGKVKNYFDTPPWIIGTRYGVQSRYMPLYEIIIEAINRNLIPGWYYLARSGLSQEFIEAIRNRSFQI</sequence>
<dbReference type="PaxDb" id="273116-14325496"/>
<evidence type="ECO:0000313" key="1">
    <source>
        <dbReference type="EMBL" id="BAB60400.1"/>
    </source>
</evidence>
<dbReference type="KEGG" id="tvo:TVG1296716"/>
<dbReference type="EMBL" id="BA000011">
    <property type="protein sequence ID" value="BAB60400.1"/>
    <property type="molecule type" value="Genomic_DNA"/>
</dbReference>
<name>Q979A4_THEVO</name>
<proteinExistence type="predicted"/>
<dbReference type="RefSeq" id="WP_010917492.1">
    <property type="nucleotide sequence ID" value="NC_002689.2"/>
</dbReference>
<dbReference type="eggNOG" id="arCOG06972">
    <property type="taxonomic scope" value="Archaea"/>
</dbReference>
<evidence type="ECO:0000313" key="2">
    <source>
        <dbReference type="Proteomes" id="UP000001017"/>
    </source>
</evidence>
<organism evidence="1 2">
    <name type="scientific">Thermoplasma volcanium (strain ATCC 51530 / DSM 4299 / JCM 9571 / NBRC 15438 / GSS1)</name>
    <dbReference type="NCBI Taxonomy" id="273116"/>
    <lineage>
        <taxon>Archaea</taxon>
        <taxon>Methanobacteriati</taxon>
        <taxon>Thermoplasmatota</taxon>
        <taxon>Thermoplasmata</taxon>
        <taxon>Thermoplasmatales</taxon>
        <taxon>Thermoplasmataceae</taxon>
        <taxon>Thermoplasma</taxon>
    </lineage>
</organism>
<dbReference type="Proteomes" id="UP000001017">
    <property type="component" value="Chromosome"/>
</dbReference>
<gene>
    <name evidence="1" type="ORF">TVG1296716</name>
</gene>
<protein>
    <submittedName>
        <fullName evidence="1">TVG1296716 protein</fullName>
    </submittedName>
</protein>
<dbReference type="GeneID" id="1441374"/>
<dbReference type="AlphaFoldDB" id="Q979A4"/>
<reference evidence="1 2" key="1">
    <citation type="journal article" date="1999" name="Proc. Jpn. Acad.">
        <title>Determination of the complete genomic DNA sequence of Thermoplasma volvanium GSS1.</title>
        <authorList>
            <person name="Kawashima T."/>
            <person name="Yamamoto Y."/>
            <person name="Aramaki H."/>
            <person name="Nunoshiba T."/>
            <person name="Kawamoto T."/>
            <person name="Watanabe K."/>
            <person name="Yamazaki M."/>
            <person name="Kanehori K."/>
            <person name="Amano N."/>
            <person name="Ohya Y."/>
            <person name="Makino K."/>
            <person name="Suzuki M."/>
        </authorList>
    </citation>
    <scope>NUCLEOTIDE SEQUENCE [LARGE SCALE GENOMIC DNA]</scope>
    <source>
        <strain evidence="2">ATCC 51530 / DSM 4299 / JCM 9571 / NBRC 15438 / GSS1</strain>
    </source>
</reference>
<dbReference type="HOGENOM" id="CLU_1444719_0_0_2"/>
<keyword evidence="2" id="KW-1185">Reference proteome</keyword>